<gene>
    <name evidence="1" type="ORF">AA0113_g8043</name>
</gene>
<dbReference type="EMBL" id="PEJP01000032">
    <property type="protein sequence ID" value="RYO57300.1"/>
    <property type="molecule type" value="Genomic_DNA"/>
</dbReference>
<evidence type="ECO:0000313" key="1">
    <source>
        <dbReference type="EMBL" id="RYO57300.1"/>
    </source>
</evidence>
<dbReference type="OrthoDB" id="3672018at2759"/>
<dbReference type="Proteomes" id="UP000293823">
    <property type="component" value="Unassembled WGS sequence"/>
</dbReference>
<protein>
    <recommendedName>
        <fullName evidence="3">Protein kinase domain-containing protein</fullName>
    </recommendedName>
</protein>
<accession>A0A4Q4RKF2</accession>
<dbReference type="AlphaFoldDB" id="A0A4Q4RKF2"/>
<dbReference type="SUPFAM" id="SSF56112">
    <property type="entry name" value="Protein kinase-like (PK-like)"/>
    <property type="match status" value="1"/>
</dbReference>
<dbReference type="InterPro" id="IPR011009">
    <property type="entry name" value="Kinase-like_dom_sf"/>
</dbReference>
<sequence length="296" mass="34018">MTLPPNVPKSAIDKYVPIKLISGSPNGLIIAVIPNNLVKPTPSSLLALRIPRSREEREALLRQIESLPSIKTRRVTRVIDYDPRGNWYVTSFCHGRDLQHLKENFFQDGLPPFLICKIFDEVMAAQGSELEPKGIWHTNLKGSNIILTPTEKEEFPIVRIVHPHGVTTWDEQAVVKQMIGLLRYLTNSASRIPEKYRMNKKRDKLEYVIEDEDTNSLIIGDDFYSFIANYDLEGDTSWEELRSRWMNEATALMKELFDSERLLDVMEIIMEPKVTDDEFREAVGDGGMDIIDDRDL</sequence>
<keyword evidence="2" id="KW-1185">Reference proteome</keyword>
<name>A0A4Q4RKF2_9PLEO</name>
<proteinExistence type="predicted"/>
<organism evidence="1 2">
    <name type="scientific">Alternaria arborescens</name>
    <dbReference type="NCBI Taxonomy" id="156630"/>
    <lineage>
        <taxon>Eukaryota</taxon>
        <taxon>Fungi</taxon>
        <taxon>Dikarya</taxon>
        <taxon>Ascomycota</taxon>
        <taxon>Pezizomycotina</taxon>
        <taxon>Dothideomycetes</taxon>
        <taxon>Pleosporomycetidae</taxon>
        <taxon>Pleosporales</taxon>
        <taxon>Pleosporineae</taxon>
        <taxon>Pleosporaceae</taxon>
        <taxon>Alternaria</taxon>
        <taxon>Alternaria sect. Alternaria</taxon>
    </lineage>
</organism>
<reference evidence="2" key="1">
    <citation type="journal article" date="2019" name="bioRxiv">
        <title>Genomics, evolutionary history and diagnostics of the Alternaria alternata species group including apple and Asian pear pathotypes.</title>
        <authorList>
            <person name="Armitage A.D."/>
            <person name="Cockerton H.M."/>
            <person name="Sreenivasaprasad S."/>
            <person name="Woodhall J.W."/>
            <person name="Lane C.R."/>
            <person name="Harrison R.J."/>
            <person name="Clarkson J.P."/>
        </authorList>
    </citation>
    <scope>NUCLEOTIDE SEQUENCE [LARGE SCALE GENOMIC DNA]</scope>
    <source>
        <strain evidence="2">RGR 97.0016</strain>
    </source>
</reference>
<evidence type="ECO:0008006" key="3">
    <source>
        <dbReference type="Google" id="ProtNLM"/>
    </source>
</evidence>
<dbReference type="Gene3D" id="1.10.510.10">
    <property type="entry name" value="Transferase(Phosphotransferase) domain 1"/>
    <property type="match status" value="1"/>
</dbReference>
<evidence type="ECO:0000313" key="2">
    <source>
        <dbReference type="Proteomes" id="UP000293823"/>
    </source>
</evidence>
<comment type="caution">
    <text evidence="1">The sequence shown here is derived from an EMBL/GenBank/DDBJ whole genome shotgun (WGS) entry which is preliminary data.</text>
</comment>